<evidence type="ECO:0000313" key="2">
    <source>
        <dbReference type="EMBL" id="GMH19436.1"/>
    </source>
</evidence>
<keyword evidence="1" id="KW-1133">Transmembrane helix</keyword>
<feature type="transmembrane region" description="Helical" evidence="1">
    <location>
        <begin position="34"/>
        <end position="53"/>
    </location>
</feature>
<reference evidence="2" key="1">
    <citation type="submission" date="2023-05" db="EMBL/GenBank/DDBJ databases">
        <title>Nepenthes gracilis genome sequencing.</title>
        <authorList>
            <person name="Fukushima K."/>
        </authorList>
    </citation>
    <scope>NUCLEOTIDE SEQUENCE</scope>
    <source>
        <strain evidence="2">SING2019-196</strain>
    </source>
</reference>
<dbReference type="Proteomes" id="UP001279734">
    <property type="component" value="Unassembled WGS sequence"/>
</dbReference>
<comment type="caution">
    <text evidence="2">The sequence shown here is derived from an EMBL/GenBank/DDBJ whole genome shotgun (WGS) entry which is preliminary data.</text>
</comment>
<keyword evidence="1" id="KW-0472">Membrane</keyword>
<protein>
    <recommendedName>
        <fullName evidence="4">Transmembrane protein</fullName>
    </recommendedName>
</protein>
<organism evidence="2 3">
    <name type="scientific">Nepenthes gracilis</name>
    <name type="common">Slender pitcher plant</name>
    <dbReference type="NCBI Taxonomy" id="150966"/>
    <lineage>
        <taxon>Eukaryota</taxon>
        <taxon>Viridiplantae</taxon>
        <taxon>Streptophyta</taxon>
        <taxon>Embryophyta</taxon>
        <taxon>Tracheophyta</taxon>
        <taxon>Spermatophyta</taxon>
        <taxon>Magnoliopsida</taxon>
        <taxon>eudicotyledons</taxon>
        <taxon>Gunneridae</taxon>
        <taxon>Pentapetalae</taxon>
        <taxon>Caryophyllales</taxon>
        <taxon>Nepenthaceae</taxon>
        <taxon>Nepenthes</taxon>
    </lineage>
</organism>
<gene>
    <name evidence="2" type="ORF">Nepgr_021277</name>
</gene>
<evidence type="ECO:0000256" key="1">
    <source>
        <dbReference type="SAM" id="Phobius"/>
    </source>
</evidence>
<accession>A0AAD3SYS6</accession>
<evidence type="ECO:0008006" key="4">
    <source>
        <dbReference type="Google" id="ProtNLM"/>
    </source>
</evidence>
<sequence length="56" mass="5883">MAGGDRGVFAVAAIIIIFAMLMFVPQFMGPVAPPGLLMLAAIPVILLVVFIVLSRN</sequence>
<dbReference type="AlphaFoldDB" id="A0AAD3SYS6"/>
<dbReference type="EMBL" id="BSYO01000020">
    <property type="protein sequence ID" value="GMH19436.1"/>
    <property type="molecule type" value="Genomic_DNA"/>
</dbReference>
<proteinExistence type="predicted"/>
<keyword evidence="3" id="KW-1185">Reference proteome</keyword>
<keyword evidence="1" id="KW-0812">Transmembrane</keyword>
<name>A0AAD3SYS6_NEPGR</name>
<evidence type="ECO:0000313" key="3">
    <source>
        <dbReference type="Proteomes" id="UP001279734"/>
    </source>
</evidence>
<feature type="transmembrane region" description="Helical" evidence="1">
    <location>
        <begin position="7"/>
        <end position="28"/>
    </location>
</feature>